<reference evidence="1 2" key="1">
    <citation type="submission" date="2016-10" db="EMBL/GenBank/DDBJ databases">
        <authorList>
            <person name="de Groot N.N."/>
        </authorList>
    </citation>
    <scope>NUCLEOTIDE SEQUENCE [LARGE SCALE GENOMIC DNA]</scope>
    <source>
        <strain evidence="1 2">DSM 23421</strain>
    </source>
</reference>
<proteinExistence type="predicted"/>
<dbReference type="Gene3D" id="1.25.40.390">
    <property type="match status" value="1"/>
</dbReference>
<evidence type="ECO:0000313" key="1">
    <source>
        <dbReference type="EMBL" id="SDE26357.1"/>
    </source>
</evidence>
<dbReference type="PROSITE" id="PS51257">
    <property type="entry name" value="PROKAR_LIPOPROTEIN"/>
    <property type="match status" value="1"/>
</dbReference>
<gene>
    <name evidence="1" type="ORF">SAMN05421636_104154</name>
</gene>
<evidence type="ECO:0000313" key="2">
    <source>
        <dbReference type="Proteomes" id="UP000199109"/>
    </source>
</evidence>
<protein>
    <submittedName>
        <fullName evidence="1">Starch-binding associating with outer membrane</fullName>
    </submittedName>
</protein>
<dbReference type="RefSeq" id="WP_091867659.1">
    <property type="nucleotide sequence ID" value="NZ_FNAO01000004.1"/>
</dbReference>
<dbReference type="InterPro" id="IPR041662">
    <property type="entry name" value="SusD-like_2"/>
</dbReference>
<dbReference type="AlphaFoldDB" id="A0A1G7BHI3"/>
<accession>A0A1G7BHI3</accession>
<dbReference type="InterPro" id="IPR011990">
    <property type="entry name" value="TPR-like_helical_dom_sf"/>
</dbReference>
<dbReference type="Pfam" id="PF12771">
    <property type="entry name" value="SusD-like_2"/>
    <property type="match status" value="1"/>
</dbReference>
<name>A0A1G7BHI3_9FLAO</name>
<dbReference type="STRING" id="641691.SAMN05421636_104154"/>
<dbReference type="OrthoDB" id="725917at2"/>
<dbReference type="SUPFAM" id="SSF48452">
    <property type="entry name" value="TPR-like"/>
    <property type="match status" value="1"/>
</dbReference>
<dbReference type="EMBL" id="FNAO01000004">
    <property type="protein sequence ID" value="SDE26357.1"/>
    <property type="molecule type" value="Genomic_DNA"/>
</dbReference>
<dbReference type="Proteomes" id="UP000199109">
    <property type="component" value="Unassembled WGS sequence"/>
</dbReference>
<keyword evidence="2" id="KW-1185">Reference proteome</keyword>
<organism evidence="1 2">
    <name type="scientific">Pricia antarctica</name>
    <dbReference type="NCBI Taxonomy" id="641691"/>
    <lineage>
        <taxon>Bacteria</taxon>
        <taxon>Pseudomonadati</taxon>
        <taxon>Bacteroidota</taxon>
        <taxon>Flavobacteriia</taxon>
        <taxon>Flavobacteriales</taxon>
        <taxon>Flavobacteriaceae</taxon>
        <taxon>Pricia</taxon>
    </lineage>
</organism>
<sequence>MKNCIIKYLVFASMVLIFSCDKNFEEINTNKVDPTSASVDPIFLLNNAIINTSNSNTQIIYDMGIVQQLISPNSGLLTGANYNQDNRQSLDDHWIKYYQNVIKNTGDIKAQLSAENAQNRPNLLNMTLLVESLAFMILTDEHGDVPYFEAGKGVSDQIVLPAYTPQEEIYKDLIKVVRNATASLSTSAPAENGEVMYSGDIGRWKRFGSSLLLRLGMRLTEVDLALAEQTVKEAFAGGVMLSNDDNYVIRHDSNYTNNAGVTLNATEANNFYMVDTFVEFLQDSNDPRLESMAVRYIGAASGPEQVPENGSTDPEDQIGMPMGFDNSTIAGVAEQMNLPSFYAFTQVDRNRFIKQTAPMFMVTHSQTQLLLAEAAVRGWVTGNPAGYFEAGVRAHMEQMAAYDPESAIPSEDIDTYLAAQPFDSGNALEQINNQYWVSSFLNGPEAFANFRRSGFPVLTPNPYPAQDITGDFINRLTYPTDEIATNNANLSEAVARMGPDNLDTKVWWDK</sequence>